<protein>
    <recommendedName>
        <fullName evidence="3 4">[Ribosomal protein bS18]-alanine N-acetyltransferase</fullName>
        <ecNumber evidence="3 4">2.3.1.266</ecNumber>
    </recommendedName>
</protein>
<dbReference type="GO" id="GO:0005840">
    <property type="term" value="C:ribosome"/>
    <property type="evidence" value="ECO:0007669"/>
    <property type="project" value="UniProtKB-KW"/>
</dbReference>
<dbReference type="InterPro" id="IPR050832">
    <property type="entry name" value="Bact_Acetyltransf"/>
</dbReference>
<feature type="binding site" evidence="3">
    <location>
        <position position="113"/>
    </location>
    <ligand>
        <name>acetyl-CoA</name>
        <dbReference type="ChEBI" id="CHEBI:57288"/>
    </ligand>
</feature>
<reference evidence="6 7" key="1">
    <citation type="submission" date="2020-06" db="EMBL/GenBank/DDBJ databases">
        <title>Draft genome of Uliginosibacterium sp. IMCC34675.</title>
        <authorList>
            <person name="Song J."/>
        </authorList>
    </citation>
    <scope>NUCLEOTIDE SEQUENCE [LARGE SCALE GENOMIC DNA]</scope>
    <source>
        <strain evidence="6 7">IMCC34675</strain>
    </source>
</reference>
<dbReference type="InterPro" id="IPR043690">
    <property type="entry name" value="RimI"/>
</dbReference>
<dbReference type="PANTHER" id="PTHR43877">
    <property type="entry name" value="AMINOALKYLPHOSPHONATE N-ACETYLTRANSFERASE-RELATED-RELATED"/>
    <property type="match status" value="1"/>
</dbReference>
<dbReference type="EC" id="2.3.1.266" evidence="3 4"/>
<dbReference type="Pfam" id="PF00583">
    <property type="entry name" value="Acetyltransf_1"/>
    <property type="match status" value="1"/>
</dbReference>
<evidence type="ECO:0000256" key="4">
    <source>
        <dbReference type="RuleBase" id="RU363094"/>
    </source>
</evidence>
<evidence type="ECO:0000256" key="3">
    <source>
        <dbReference type="HAMAP-Rule" id="MF_02210"/>
    </source>
</evidence>
<keyword evidence="3 4" id="KW-0963">Cytoplasm</keyword>
<comment type="function">
    <text evidence="3 4">Acetylates the N-terminal alanine of ribosomal protein bS18.</text>
</comment>
<feature type="active site" description="Proton acceptor" evidence="3">
    <location>
        <position position="108"/>
    </location>
</feature>
<dbReference type="Proteomes" id="UP000778523">
    <property type="component" value="Unassembled WGS sequence"/>
</dbReference>
<dbReference type="PANTHER" id="PTHR43877:SF2">
    <property type="entry name" value="AMINOALKYLPHOSPHONATE N-ACETYLTRANSFERASE-RELATED"/>
    <property type="match status" value="1"/>
</dbReference>
<keyword evidence="1 3" id="KW-0808">Transferase</keyword>
<proteinExistence type="inferred from homology"/>
<dbReference type="SUPFAM" id="SSF55729">
    <property type="entry name" value="Acyl-CoA N-acyltransferases (Nat)"/>
    <property type="match status" value="1"/>
</dbReference>
<keyword evidence="7" id="KW-1185">Reference proteome</keyword>
<dbReference type="InterPro" id="IPR006464">
    <property type="entry name" value="AcTrfase_RimI/Ard1"/>
</dbReference>
<evidence type="ECO:0000313" key="7">
    <source>
        <dbReference type="Proteomes" id="UP000778523"/>
    </source>
</evidence>
<evidence type="ECO:0000256" key="2">
    <source>
        <dbReference type="ARBA" id="ARBA00023315"/>
    </source>
</evidence>
<comment type="caution">
    <text evidence="6">The sequence shown here is derived from an EMBL/GenBank/DDBJ whole genome shotgun (WGS) entry which is preliminary data.</text>
</comment>
<dbReference type="NCBIfam" id="TIGR01575">
    <property type="entry name" value="rimI"/>
    <property type="match status" value="1"/>
</dbReference>
<dbReference type="InterPro" id="IPR016181">
    <property type="entry name" value="Acyl_CoA_acyltransferase"/>
</dbReference>
<sequence>MRPDPHLQFLPMQEADLVEVADCEVEATEHPWSLQNFRDALHAGNSCWVMRSGGVLLAQGVMMRVLDEAHLLIISVSPAWQGMGLGRQLLDHLCLCAAEQGAREMFLEVRPSNLHALALYGKRGFAEIGRRKAYYPAQNGQREDALVMRLEL</sequence>
<evidence type="ECO:0000259" key="5">
    <source>
        <dbReference type="PROSITE" id="PS51186"/>
    </source>
</evidence>
<comment type="caution">
    <text evidence="3">Lacks conserved residue(s) required for the propagation of feature annotation.</text>
</comment>
<keyword evidence="6" id="KW-0689">Ribosomal protein</keyword>
<dbReference type="CDD" id="cd04301">
    <property type="entry name" value="NAT_SF"/>
    <property type="match status" value="1"/>
</dbReference>
<feature type="active site" description="Proton donor" evidence="3">
    <location>
        <position position="120"/>
    </location>
</feature>
<keyword evidence="2 3" id="KW-0012">Acyltransferase</keyword>
<evidence type="ECO:0000313" key="6">
    <source>
        <dbReference type="EMBL" id="NSL56821.1"/>
    </source>
</evidence>
<dbReference type="Gene3D" id="3.40.630.30">
    <property type="match status" value="1"/>
</dbReference>
<dbReference type="HAMAP" id="MF_02210">
    <property type="entry name" value="RimI"/>
    <property type="match status" value="1"/>
</dbReference>
<dbReference type="RefSeq" id="WP_170023109.1">
    <property type="nucleotide sequence ID" value="NZ_JABCSC020000005.1"/>
</dbReference>
<comment type="similarity">
    <text evidence="3 4">Belongs to the acetyltransferase family. RimI subfamily.</text>
</comment>
<feature type="domain" description="N-acetyltransferase" evidence="5">
    <location>
        <begin position="7"/>
        <end position="152"/>
    </location>
</feature>
<comment type="subcellular location">
    <subcellularLocation>
        <location evidence="3 4">Cytoplasm</location>
    </subcellularLocation>
</comment>
<comment type="catalytic activity">
    <reaction evidence="3 4">
        <text>N-terminal L-alanyl-[ribosomal protein bS18] + acetyl-CoA = N-terminal N(alpha)-acetyl-L-alanyl-[ribosomal protein bS18] + CoA + H(+)</text>
        <dbReference type="Rhea" id="RHEA:43756"/>
        <dbReference type="Rhea" id="RHEA-COMP:10676"/>
        <dbReference type="Rhea" id="RHEA-COMP:10677"/>
        <dbReference type="ChEBI" id="CHEBI:15378"/>
        <dbReference type="ChEBI" id="CHEBI:57287"/>
        <dbReference type="ChEBI" id="CHEBI:57288"/>
        <dbReference type="ChEBI" id="CHEBI:64718"/>
        <dbReference type="ChEBI" id="CHEBI:83683"/>
        <dbReference type="EC" id="2.3.1.266"/>
    </reaction>
</comment>
<name>A0ABX2IJ13_9RHOO</name>
<keyword evidence="6" id="KW-0687">Ribonucleoprotein</keyword>
<dbReference type="EMBL" id="JABCSC020000005">
    <property type="protein sequence ID" value="NSL56821.1"/>
    <property type="molecule type" value="Genomic_DNA"/>
</dbReference>
<accession>A0ABX2IJ13</accession>
<evidence type="ECO:0000256" key="1">
    <source>
        <dbReference type="ARBA" id="ARBA00022679"/>
    </source>
</evidence>
<dbReference type="PROSITE" id="PS51186">
    <property type="entry name" value="GNAT"/>
    <property type="match status" value="1"/>
</dbReference>
<organism evidence="6 7">
    <name type="scientific">Uliginosibacterium aquaticum</name>
    <dbReference type="NCBI Taxonomy" id="2731212"/>
    <lineage>
        <taxon>Bacteria</taxon>
        <taxon>Pseudomonadati</taxon>
        <taxon>Pseudomonadota</taxon>
        <taxon>Betaproteobacteria</taxon>
        <taxon>Rhodocyclales</taxon>
        <taxon>Zoogloeaceae</taxon>
        <taxon>Uliginosibacterium</taxon>
    </lineage>
</organism>
<dbReference type="InterPro" id="IPR000182">
    <property type="entry name" value="GNAT_dom"/>
</dbReference>
<gene>
    <name evidence="3 6" type="primary">rimI</name>
    <name evidence="6" type="ORF">HJ583_017450</name>
</gene>